<name>A0A1L7JN63_CLOBO</name>
<gene>
    <name evidence="1" type="ORF">NPD8_3882</name>
</gene>
<dbReference type="EMBL" id="CP015716">
    <property type="protein sequence ID" value="APU87139.1"/>
    <property type="molecule type" value="Genomic_DNA"/>
</dbReference>
<dbReference type="AlphaFoldDB" id="A0A1L7JN63"/>
<evidence type="ECO:0000313" key="1">
    <source>
        <dbReference type="EMBL" id="APU87139.1"/>
    </source>
</evidence>
<reference evidence="1" key="1">
    <citation type="submission" date="2016-05" db="EMBL/GenBank/DDBJ databases">
        <authorList>
            <person name="Lavstsen T."/>
            <person name="Jespersen J.S."/>
        </authorList>
    </citation>
    <scope>NUCLEOTIDE SEQUENCE</scope>
    <source>
        <strain evidence="1">CDC69096</strain>
        <plasmid evidence="1">pNPD8_2</plasmid>
    </source>
</reference>
<proteinExistence type="predicted"/>
<keyword evidence="1" id="KW-0614">Plasmid</keyword>
<organism evidence="1">
    <name type="scientific">Clostridium botulinum</name>
    <dbReference type="NCBI Taxonomy" id="1491"/>
    <lineage>
        <taxon>Bacteria</taxon>
        <taxon>Bacillati</taxon>
        <taxon>Bacillota</taxon>
        <taxon>Clostridia</taxon>
        <taxon>Eubacteriales</taxon>
        <taxon>Clostridiaceae</taxon>
        <taxon>Clostridium</taxon>
    </lineage>
</organism>
<accession>A0A1L7JN63</accession>
<geneLocation type="plasmid" evidence="1">
    <name>pNPD8_2</name>
</geneLocation>
<protein>
    <submittedName>
        <fullName evidence="1">Septum formation inhibitor-activating ATPase domain protein</fullName>
    </submittedName>
</protein>
<sequence length="79" mass="9421">MLQQTNSELYLPILNTVPLFKNFQGYNDERFLKYINDTFSTLFPQYNNEYNKDKKEGFFQSCLKAKRNPNKSLKKILST</sequence>